<dbReference type="OrthoDB" id="6402258at2"/>
<keyword evidence="4" id="KW-1185">Reference proteome</keyword>
<dbReference type="InterPro" id="IPR011042">
    <property type="entry name" value="6-blade_b-propeller_TolB-like"/>
</dbReference>
<dbReference type="Pfam" id="PF06283">
    <property type="entry name" value="ThuA"/>
    <property type="match status" value="1"/>
</dbReference>
<dbReference type="InterPro" id="IPR006311">
    <property type="entry name" value="TAT_signal"/>
</dbReference>
<feature type="domain" description="PKD" evidence="2">
    <location>
        <begin position="824"/>
        <end position="879"/>
    </location>
</feature>
<dbReference type="RefSeq" id="WP_121251167.1">
    <property type="nucleotide sequence ID" value="NZ_RBIL01000001.1"/>
</dbReference>
<keyword evidence="1" id="KW-0732">Signal</keyword>
<dbReference type="Gene3D" id="2.120.10.30">
    <property type="entry name" value="TolB, C-terminal domain"/>
    <property type="match status" value="1"/>
</dbReference>
<dbReference type="SMART" id="SM00089">
    <property type="entry name" value="PKD"/>
    <property type="match status" value="1"/>
</dbReference>
<dbReference type="PANTHER" id="PTHR40469">
    <property type="entry name" value="SECRETED GLYCOSYL HYDROLASE"/>
    <property type="match status" value="1"/>
</dbReference>
<dbReference type="AlphaFoldDB" id="A0A660LDV6"/>
<dbReference type="Gene3D" id="2.60.40.10">
    <property type="entry name" value="Immunoglobulins"/>
    <property type="match status" value="1"/>
</dbReference>
<dbReference type="Proteomes" id="UP000278962">
    <property type="component" value="Unassembled WGS sequence"/>
</dbReference>
<dbReference type="InterPro" id="IPR012938">
    <property type="entry name" value="Glc/Sorbosone_DH"/>
</dbReference>
<dbReference type="InterPro" id="IPR013783">
    <property type="entry name" value="Ig-like_fold"/>
</dbReference>
<comment type="caution">
    <text evidence="3">The sequence shown here is derived from an EMBL/GenBank/DDBJ whole genome shotgun (WGS) entry which is preliminary data.</text>
</comment>
<dbReference type="Gene3D" id="3.40.50.880">
    <property type="match status" value="1"/>
</dbReference>
<evidence type="ECO:0000259" key="2">
    <source>
        <dbReference type="PROSITE" id="PS50093"/>
    </source>
</evidence>
<dbReference type="InterPro" id="IPR022409">
    <property type="entry name" value="PKD/Chitinase_dom"/>
</dbReference>
<evidence type="ECO:0000313" key="3">
    <source>
        <dbReference type="EMBL" id="RKQ93232.1"/>
    </source>
</evidence>
<evidence type="ECO:0000256" key="1">
    <source>
        <dbReference type="SAM" id="SignalP"/>
    </source>
</evidence>
<feature type="chain" id="PRO_5024823487" evidence="1">
    <location>
        <begin position="36"/>
        <end position="1024"/>
    </location>
</feature>
<gene>
    <name evidence="3" type="ORF">C8N24_3093</name>
</gene>
<dbReference type="GO" id="GO:0005975">
    <property type="term" value="P:carbohydrate metabolic process"/>
    <property type="evidence" value="ECO:0007669"/>
    <property type="project" value="UniProtKB-ARBA"/>
</dbReference>
<sequence>MTDALQHRGTRRRRIRRALYGAVTASLIAAAPASADAGRVLVFTGTAGSANPSTPAAVSAVQALGAANDFTVDVTAEASAISVTNLARYRAVAFVHSAGDVLDTGQQATLESYVTGGGGFVGIGETAKLEEGQTFFDTLIGLTGSSRTTGAATTPQDVEFLDRVHPASRANPLVWKRHTDTYYKWTANPTGKVHTVARVRFGALPNGTSITNDTVTQHAGTGDRMQSQQERALSWCRDVGQGRSFYTALGGTAAAYDETEVKRQLLGALQWAGGMVRGNCKAAIDANYTATRLAQSPDVVALTTADDGRVFSATRDALHVGDVKVADFKVTGAHGVLGLALDPAFMQGRPYVYVQYFPSGKGELGATTTDPAKQLGPGRDLITQMGERRVSRFTYDQAAKTLVTGSERVIFHWMTPVYREGRVGGAMDFDSAGNLYFASGDTIDGAANAYRGGYTNAHEEHTLPGSGGEISFGDARGTAANTNAYEGKLLRIKPLADPGSVPGVGRTYSIPGESAPNGPNLFPASGLAKPEVFAMGFSDVRSIDIDAKTDTISAAWSGTGQTANAVTWGPAKTESAARIKAAGNYGWPYCGAGNRFGYRATLPAIGGGGAANLGWPDTPRGTVGGGADGDAGAFWDCSKALPNDSPFNTGMKDIPAPKPANVWYGPQGGCYDFPRNANGVALYNDTNTSTGTDTTRTCPWALGGEQSVVTGGTYRRPAQPTADAWPAYWDGRWLVADAGAASVHHALLMDPATEADGGQPVAVDSLAAILPEHLRTLELGRDGTLYTATDTGVWRVAYTGGDDTPGPDPRYVVHEGTTVVDFDAGRSGGVRYEWTFSGGGTATGATVTHAFGADGAQQATLTVIYADGERVSRTITVQIPPVPAAQANVELTAVVPRTLGLTLGAPATFPAIIPGVGATYTATTTVTVLSTAYTSTLRVSDRSSVAPGHLVNGATAMPQAVRVRVEDQPFAPLSATPLTLRTWTDPVAAQTLTVGFQQPVADTDRLLEGRYAKTLTFELGATTP</sequence>
<dbReference type="Pfam" id="PF07995">
    <property type="entry name" value="GSDH"/>
    <property type="match status" value="1"/>
</dbReference>
<dbReference type="CDD" id="cd00146">
    <property type="entry name" value="PKD"/>
    <property type="match status" value="1"/>
</dbReference>
<dbReference type="InterPro" id="IPR035986">
    <property type="entry name" value="PKD_dom_sf"/>
</dbReference>
<dbReference type="PROSITE" id="PS50093">
    <property type="entry name" value="PKD"/>
    <property type="match status" value="1"/>
</dbReference>
<protein>
    <submittedName>
        <fullName evidence="3">Glucose/sorbosone dehydrogenase</fullName>
    </submittedName>
</protein>
<dbReference type="InterPro" id="IPR029062">
    <property type="entry name" value="Class_I_gatase-like"/>
</dbReference>
<dbReference type="EMBL" id="RBIL01000001">
    <property type="protein sequence ID" value="RKQ93232.1"/>
    <property type="molecule type" value="Genomic_DNA"/>
</dbReference>
<dbReference type="SUPFAM" id="SSF49299">
    <property type="entry name" value="PKD domain"/>
    <property type="match status" value="1"/>
</dbReference>
<evidence type="ECO:0000313" key="4">
    <source>
        <dbReference type="Proteomes" id="UP000278962"/>
    </source>
</evidence>
<feature type="signal peptide" evidence="1">
    <location>
        <begin position="1"/>
        <end position="35"/>
    </location>
</feature>
<organism evidence="3 4">
    <name type="scientific">Solirubrobacter pauli</name>
    <dbReference type="NCBI Taxonomy" id="166793"/>
    <lineage>
        <taxon>Bacteria</taxon>
        <taxon>Bacillati</taxon>
        <taxon>Actinomycetota</taxon>
        <taxon>Thermoleophilia</taxon>
        <taxon>Solirubrobacterales</taxon>
        <taxon>Solirubrobacteraceae</taxon>
        <taxon>Solirubrobacter</taxon>
    </lineage>
</organism>
<dbReference type="PROSITE" id="PS51318">
    <property type="entry name" value="TAT"/>
    <property type="match status" value="1"/>
</dbReference>
<dbReference type="InterPro" id="IPR029010">
    <property type="entry name" value="ThuA-like"/>
</dbReference>
<dbReference type="InterPro" id="IPR000601">
    <property type="entry name" value="PKD_dom"/>
</dbReference>
<proteinExistence type="predicted"/>
<reference evidence="3 4" key="1">
    <citation type="submission" date="2018-10" db="EMBL/GenBank/DDBJ databases">
        <title>Genomic Encyclopedia of Archaeal and Bacterial Type Strains, Phase II (KMG-II): from individual species to whole genera.</title>
        <authorList>
            <person name="Goeker M."/>
        </authorList>
    </citation>
    <scope>NUCLEOTIDE SEQUENCE [LARGE SCALE GENOMIC DNA]</scope>
    <source>
        <strain evidence="3 4">DSM 14954</strain>
    </source>
</reference>
<dbReference type="PANTHER" id="PTHR40469:SF2">
    <property type="entry name" value="GALACTOSE-BINDING DOMAIN-LIKE SUPERFAMILY PROTEIN"/>
    <property type="match status" value="1"/>
</dbReference>
<accession>A0A660LDV6</accession>
<dbReference type="SUPFAM" id="SSF52317">
    <property type="entry name" value="Class I glutamine amidotransferase-like"/>
    <property type="match status" value="1"/>
</dbReference>
<name>A0A660LDV6_9ACTN</name>
<dbReference type="Pfam" id="PF18911">
    <property type="entry name" value="PKD_4"/>
    <property type="match status" value="1"/>
</dbReference>